<evidence type="ECO:0000313" key="4">
    <source>
        <dbReference type="Proteomes" id="UP000483820"/>
    </source>
</evidence>
<keyword evidence="1" id="KW-0472">Membrane</keyword>
<dbReference type="RefSeq" id="XP_053581282.1">
    <property type="nucleotide sequence ID" value="XM_053732369.1"/>
</dbReference>
<dbReference type="GeneID" id="9811321"/>
<feature type="transmembrane region" description="Helical" evidence="1">
    <location>
        <begin position="6"/>
        <end position="26"/>
    </location>
</feature>
<reference evidence="3 4" key="1">
    <citation type="submission" date="2019-12" db="EMBL/GenBank/DDBJ databases">
        <title>Chromosome-level assembly of the Caenorhabditis remanei genome.</title>
        <authorList>
            <person name="Teterina A.A."/>
            <person name="Willis J.H."/>
            <person name="Phillips P.C."/>
        </authorList>
    </citation>
    <scope>NUCLEOTIDE SEQUENCE [LARGE SCALE GENOMIC DNA]</scope>
    <source>
        <strain evidence="3 4">PX506</strain>
        <tissue evidence="3">Whole organism</tissue>
    </source>
</reference>
<dbReference type="PANTHER" id="PTHR23013:SF27">
    <property type="entry name" value="G-PROTEIN COUPLED RECEPTORS FAMILY 1 PROFILE DOMAIN-CONTAINING PROTEIN"/>
    <property type="match status" value="1"/>
</dbReference>
<evidence type="ECO:0000256" key="1">
    <source>
        <dbReference type="SAM" id="Phobius"/>
    </source>
</evidence>
<dbReference type="Pfam" id="PF10328">
    <property type="entry name" value="7TM_GPCR_Srx"/>
    <property type="match status" value="1"/>
</dbReference>
<proteinExistence type="predicted"/>
<comment type="caution">
    <text evidence="3">The sequence shown here is derived from an EMBL/GenBank/DDBJ whole genome shotgun (WGS) entry which is preliminary data.</text>
</comment>
<name>A0A6A5G9Z4_CAERE</name>
<organism evidence="3 4">
    <name type="scientific">Caenorhabditis remanei</name>
    <name type="common">Caenorhabditis vulgaris</name>
    <dbReference type="NCBI Taxonomy" id="31234"/>
    <lineage>
        <taxon>Eukaryota</taxon>
        <taxon>Metazoa</taxon>
        <taxon>Ecdysozoa</taxon>
        <taxon>Nematoda</taxon>
        <taxon>Chromadorea</taxon>
        <taxon>Rhabditida</taxon>
        <taxon>Rhabditina</taxon>
        <taxon>Rhabditomorpha</taxon>
        <taxon>Rhabditoidea</taxon>
        <taxon>Rhabditidae</taxon>
        <taxon>Peloderinae</taxon>
        <taxon>Caenorhabditis</taxon>
    </lineage>
</organism>
<dbReference type="AlphaFoldDB" id="A0A6A5G9Z4"/>
<keyword evidence="1" id="KW-0812">Transmembrane</keyword>
<feature type="transmembrane region" description="Helical" evidence="1">
    <location>
        <begin position="70"/>
        <end position="88"/>
    </location>
</feature>
<evidence type="ECO:0000259" key="2">
    <source>
        <dbReference type="Pfam" id="PF10328"/>
    </source>
</evidence>
<sequence>MIAGVSMTLVGLIGIPANYLVISIFVEYPSERTSFTTLGVTRATANLLILIGLYAMIFIPTSFVGYTPFLPVPVTTLSITVGMAIYAINENQTLLTALNSERVSILKGCFTKRLSQSELQSLPHKQPLDLKHMEPFASQMLVPNIGCSNYNVIHP</sequence>
<feature type="transmembrane region" description="Helical" evidence="1">
    <location>
        <begin position="47"/>
        <end position="64"/>
    </location>
</feature>
<dbReference type="Proteomes" id="UP000483820">
    <property type="component" value="Chromosome V"/>
</dbReference>
<dbReference type="CTD" id="9811321"/>
<dbReference type="PANTHER" id="PTHR23013">
    <property type="entry name" value="SERPENTINE RECEPTOR"/>
    <property type="match status" value="1"/>
</dbReference>
<keyword evidence="1" id="KW-1133">Transmembrane helix</keyword>
<protein>
    <recommendedName>
        <fullName evidence="2">7TM GPCR serpentine receptor class x (Srx) domain-containing protein</fullName>
    </recommendedName>
</protein>
<evidence type="ECO:0000313" key="3">
    <source>
        <dbReference type="EMBL" id="KAF1751503.1"/>
    </source>
</evidence>
<feature type="domain" description="7TM GPCR serpentine receptor class x (Srx)" evidence="2">
    <location>
        <begin position="9"/>
        <end position="99"/>
    </location>
</feature>
<dbReference type="InterPro" id="IPR019430">
    <property type="entry name" value="7TM_GPCR_serpentine_rcpt_Srx"/>
</dbReference>
<gene>
    <name evidence="3" type="ORF">GCK72_018057</name>
</gene>
<accession>A0A6A5G9Z4</accession>
<dbReference type="EMBL" id="WUAV01000005">
    <property type="protein sequence ID" value="KAF1751503.1"/>
    <property type="molecule type" value="Genomic_DNA"/>
</dbReference>
<dbReference type="KEGG" id="crq:GCK72_018057"/>